<name>A0A2X3MJL3_9BACT</name>
<dbReference type="EMBL" id="LS483254">
    <property type="protein sequence ID" value="SQD92184.1"/>
    <property type="molecule type" value="Genomic_DNA"/>
</dbReference>
<dbReference type="KEGG" id="bana:BARAN1_0159"/>
<accession>A0A2X3MJL3</accession>
<keyword evidence="2" id="KW-1185">Reference proteome</keyword>
<protein>
    <submittedName>
        <fullName evidence="1">Uncharacterized protein</fullName>
    </submittedName>
</protein>
<sequence>MHGDGDATGYRAIVVLPPGAARRLIARGVAELPAVERALREGLVVVALGTTNGYVAEELLGRGIERERFCAGYIGDTLASLPAERQATPLVLRRGQPIELSPDEALGELRGGDVLIKGANVLDPAGVCGVFMASPAGGTVGKFAVPALARGVEIVIPISCAKSIHGFVADLAREVGIGRVDEATGSPVGLCPLVGTVVTEVEAIALRYGVRAAHLASGGVGPGAGAVTLLLVGEEPKVRRAFAELATLARTEPPPQVG</sequence>
<evidence type="ECO:0000313" key="1">
    <source>
        <dbReference type="EMBL" id="SQD92184.1"/>
    </source>
</evidence>
<gene>
    <name evidence="1" type="ORF">BARAN1_0159</name>
</gene>
<dbReference type="RefSeq" id="WP_122030436.1">
    <property type="nucleotide sequence ID" value="NZ_LS483254.1"/>
</dbReference>
<dbReference type="AlphaFoldDB" id="A0A2X3MJL3"/>
<organism evidence="1 2">
    <name type="scientific">Candidatus Bipolaricaulis anaerobius</name>
    <dbReference type="NCBI Taxonomy" id="2026885"/>
    <lineage>
        <taxon>Bacteria</taxon>
        <taxon>Candidatus Bipolaricaulota</taxon>
        <taxon>Candidatus Bipolaricaulia</taxon>
        <taxon>Candidatus Bipolaricaulales</taxon>
        <taxon>Candidatus Bipolaricaulaceae</taxon>
        <taxon>Candidatus Bipolaricaulis</taxon>
    </lineage>
</organism>
<dbReference type="Proteomes" id="UP000249818">
    <property type="component" value="Chromosome BARAN1"/>
</dbReference>
<proteinExistence type="predicted"/>
<reference evidence="2" key="1">
    <citation type="submission" date="2018-05" db="EMBL/GenBank/DDBJ databases">
        <authorList>
            <person name="Hao L."/>
        </authorList>
    </citation>
    <scope>NUCLEOTIDE SEQUENCE [LARGE SCALE GENOMIC DNA]</scope>
</reference>
<evidence type="ECO:0000313" key="2">
    <source>
        <dbReference type="Proteomes" id="UP000249818"/>
    </source>
</evidence>
<dbReference type="OrthoDB" id="5372599at2"/>